<evidence type="ECO:0000256" key="1">
    <source>
        <dbReference type="SAM" id="MobiDB-lite"/>
    </source>
</evidence>
<organism evidence="2 3">
    <name type="scientific">Albidovulum litorale</name>
    <dbReference type="NCBI Taxonomy" id="2984134"/>
    <lineage>
        <taxon>Bacteria</taxon>
        <taxon>Pseudomonadati</taxon>
        <taxon>Pseudomonadota</taxon>
        <taxon>Alphaproteobacteria</taxon>
        <taxon>Rhodobacterales</taxon>
        <taxon>Paracoccaceae</taxon>
        <taxon>Albidovulum</taxon>
    </lineage>
</organism>
<feature type="region of interest" description="Disordered" evidence="1">
    <location>
        <begin position="82"/>
        <end position="104"/>
    </location>
</feature>
<dbReference type="Proteomes" id="UP001652564">
    <property type="component" value="Unassembled WGS sequence"/>
</dbReference>
<evidence type="ECO:0000313" key="2">
    <source>
        <dbReference type="EMBL" id="MCV2873573.1"/>
    </source>
</evidence>
<dbReference type="EMBL" id="JAOWKZ010000003">
    <property type="protein sequence ID" value="MCV2873573.1"/>
    <property type="molecule type" value="Genomic_DNA"/>
</dbReference>
<protein>
    <submittedName>
        <fullName evidence="2">Uncharacterized protein</fullName>
    </submittedName>
</protein>
<evidence type="ECO:0000313" key="3">
    <source>
        <dbReference type="Proteomes" id="UP001652564"/>
    </source>
</evidence>
<proteinExistence type="predicted"/>
<name>A0ABT2ZRD2_9RHOB</name>
<sequence length="119" mass="13548">MYEYKFIPTPQQVKLNGKLRNDRGGLAGTLDSEATFLSASGWEFMRFDRVPVTRRRMLVLKVADEEQVMVFRRPVNDVLPGNVPTAPATLPEAQARPHRLSRGRKRYIPERLMVPGPDA</sequence>
<gene>
    <name evidence="2" type="ORF">OEZ71_14825</name>
</gene>
<comment type="caution">
    <text evidence="2">The sequence shown here is derived from an EMBL/GenBank/DDBJ whole genome shotgun (WGS) entry which is preliminary data.</text>
</comment>
<dbReference type="RefSeq" id="WP_263740777.1">
    <property type="nucleotide sequence ID" value="NZ_JAOWKZ010000003.1"/>
</dbReference>
<keyword evidence="3" id="KW-1185">Reference proteome</keyword>
<accession>A0ABT2ZRD2</accession>
<reference evidence="2 3" key="1">
    <citation type="submission" date="2022-10" db="EMBL/GenBank/DDBJ databases">
        <title>Defluviimonas sp. nov., isolated from ocean surface sediments.</title>
        <authorList>
            <person name="He W."/>
            <person name="Wang L."/>
            <person name="Zhang D.-F."/>
        </authorList>
    </citation>
    <scope>NUCLEOTIDE SEQUENCE [LARGE SCALE GENOMIC DNA]</scope>
    <source>
        <strain evidence="2 3">WL0050</strain>
    </source>
</reference>